<keyword evidence="5 9" id="KW-0812">Transmembrane</keyword>
<evidence type="ECO:0000313" key="10">
    <source>
        <dbReference type="EMBL" id="MBA2895197.1"/>
    </source>
</evidence>
<feature type="compositionally biased region" description="Low complexity" evidence="8">
    <location>
        <begin position="336"/>
        <end position="347"/>
    </location>
</feature>
<feature type="transmembrane region" description="Helical" evidence="9">
    <location>
        <begin position="137"/>
        <end position="156"/>
    </location>
</feature>
<keyword evidence="7 9" id="KW-0472">Membrane</keyword>
<evidence type="ECO:0000256" key="5">
    <source>
        <dbReference type="ARBA" id="ARBA00022692"/>
    </source>
</evidence>
<keyword evidence="4 10" id="KW-0808">Transferase</keyword>
<evidence type="ECO:0000256" key="3">
    <source>
        <dbReference type="ARBA" id="ARBA00022676"/>
    </source>
</evidence>
<dbReference type="AlphaFoldDB" id="A0A7W0CQ05"/>
<comment type="subcellular location">
    <subcellularLocation>
        <location evidence="1">Cell membrane</location>
        <topology evidence="1">Multi-pass membrane protein</topology>
    </subcellularLocation>
</comment>
<feature type="transmembrane region" description="Helical" evidence="9">
    <location>
        <begin position="241"/>
        <end position="264"/>
    </location>
</feature>
<accession>A0A7W0CQ05</accession>
<dbReference type="EMBL" id="JACDUR010000006">
    <property type="protein sequence ID" value="MBA2895197.1"/>
    <property type="molecule type" value="Genomic_DNA"/>
</dbReference>
<feature type="compositionally biased region" description="Low complexity" evidence="8">
    <location>
        <begin position="305"/>
        <end position="318"/>
    </location>
</feature>
<feature type="transmembrane region" description="Helical" evidence="9">
    <location>
        <begin position="358"/>
        <end position="376"/>
    </location>
</feature>
<dbReference type="PANTHER" id="PTHR33908">
    <property type="entry name" value="MANNOSYLTRANSFERASE YKCB-RELATED"/>
    <property type="match status" value="1"/>
</dbReference>
<keyword evidence="3 10" id="KW-0328">Glycosyltransferase</keyword>
<dbReference type="RefSeq" id="WP_312894800.1">
    <property type="nucleotide sequence ID" value="NZ_BAABAM010000004.1"/>
</dbReference>
<evidence type="ECO:0000256" key="2">
    <source>
        <dbReference type="ARBA" id="ARBA00022475"/>
    </source>
</evidence>
<evidence type="ECO:0000256" key="7">
    <source>
        <dbReference type="ARBA" id="ARBA00023136"/>
    </source>
</evidence>
<protein>
    <submittedName>
        <fullName evidence="10">Mannosyltransferase</fullName>
        <ecNumber evidence="10">2.4.1.-</ecNumber>
    </submittedName>
</protein>
<dbReference type="GO" id="GO:0005886">
    <property type="term" value="C:plasma membrane"/>
    <property type="evidence" value="ECO:0007669"/>
    <property type="project" value="UniProtKB-SubCell"/>
</dbReference>
<dbReference type="InterPro" id="IPR050297">
    <property type="entry name" value="LipidA_mod_glycosyltrf_83"/>
</dbReference>
<organism evidence="10 11">
    <name type="scientific">Nonomuraea soli</name>
    <dbReference type="NCBI Taxonomy" id="1032476"/>
    <lineage>
        <taxon>Bacteria</taxon>
        <taxon>Bacillati</taxon>
        <taxon>Actinomycetota</taxon>
        <taxon>Actinomycetes</taxon>
        <taxon>Streptosporangiales</taxon>
        <taxon>Streptosporangiaceae</taxon>
        <taxon>Nonomuraea</taxon>
    </lineage>
</organism>
<dbReference type="GO" id="GO:0010041">
    <property type="term" value="P:response to iron(III) ion"/>
    <property type="evidence" value="ECO:0007669"/>
    <property type="project" value="TreeGrafter"/>
</dbReference>
<feature type="region of interest" description="Disordered" evidence="8">
    <location>
        <begin position="271"/>
        <end position="348"/>
    </location>
</feature>
<dbReference type="GO" id="GO:0016763">
    <property type="term" value="F:pentosyltransferase activity"/>
    <property type="evidence" value="ECO:0007669"/>
    <property type="project" value="TreeGrafter"/>
</dbReference>
<feature type="transmembrane region" description="Helical" evidence="9">
    <location>
        <begin position="21"/>
        <end position="40"/>
    </location>
</feature>
<keyword evidence="11" id="KW-1185">Reference proteome</keyword>
<feature type="compositionally biased region" description="Low complexity" evidence="8">
    <location>
        <begin position="271"/>
        <end position="297"/>
    </location>
</feature>
<sequence length="586" mass="62622">MISSPTLTRPVSPSTRRRLPLWPLPVALVTLVASTGFTTATLNGDELATLSAARRSLPDLWTLAQNIDGHFLPYYVFMHVWVKFGQSELWLRLPSLIAIAAATGFLADLGRRAHTALTGLIAGLLFALIPTTSYFAAFARSYSFAAAAVVFSFWALHRATGRHDRGPWLLYGLSVVLIPCTHLFAVLTLPAHLIFAWGERRVLFGLAAGAVPAAALGLLGYGERHAISWIQQRGPDVLLKFPDMVVGAALPGLILLTLALTALLHPRLLRRSGSGTESRSGSGTESRSGSGTESRSGSGKGNWSGKGSWSWSGKTSWNGNGGNGSGSQSRSENRTPHPTTPAGTFPAPTHPAPLPWTLAWLLLPPLLLLAISHLLTPAYVDRYLFVTAPALALAAAMALSELAKAPAIATLAVVTTAASAIPQHAELREPNGRFDNIPWAISRLRPGPGDALVYGQSQIRAGFLYYARRGSLPDDVLLQRSAPVATGFGYVETQDTAGALQGRDRVWAIWRGSRTKAQSLPRMRSLDEAGFTMKDSWQSGDTPGLTVALYIRNTKTGNTEARNTNARNTKEGPGGGNLPGPEDRTG</sequence>
<feature type="region of interest" description="Disordered" evidence="8">
    <location>
        <begin position="556"/>
        <end position="586"/>
    </location>
</feature>
<evidence type="ECO:0000313" key="11">
    <source>
        <dbReference type="Proteomes" id="UP000530928"/>
    </source>
</evidence>
<dbReference type="Proteomes" id="UP000530928">
    <property type="component" value="Unassembled WGS sequence"/>
</dbReference>
<keyword evidence="2" id="KW-1003">Cell membrane</keyword>
<dbReference type="EC" id="2.4.1.-" evidence="10"/>
<reference evidence="10 11" key="1">
    <citation type="submission" date="2020-07" db="EMBL/GenBank/DDBJ databases">
        <title>Genomic Encyclopedia of Type Strains, Phase IV (KMG-IV): sequencing the most valuable type-strain genomes for metagenomic binning, comparative biology and taxonomic classification.</title>
        <authorList>
            <person name="Goeker M."/>
        </authorList>
    </citation>
    <scope>NUCLEOTIDE SEQUENCE [LARGE SCALE GENOMIC DNA]</scope>
    <source>
        <strain evidence="10 11">DSM 45533</strain>
    </source>
</reference>
<dbReference type="GO" id="GO:0009103">
    <property type="term" value="P:lipopolysaccharide biosynthetic process"/>
    <property type="evidence" value="ECO:0007669"/>
    <property type="project" value="UniProtKB-ARBA"/>
</dbReference>
<evidence type="ECO:0000256" key="6">
    <source>
        <dbReference type="ARBA" id="ARBA00022989"/>
    </source>
</evidence>
<feature type="transmembrane region" description="Helical" evidence="9">
    <location>
        <begin position="113"/>
        <end position="130"/>
    </location>
</feature>
<evidence type="ECO:0000256" key="4">
    <source>
        <dbReference type="ARBA" id="ARBA00022679"/>
    </source>
</evidence>
<proteinExistence type="predicted"/>
<evidence type="ECO:0000256" key="9">
    <source>
        <dbReference type="SAM" id="Phobius"/>
    </source>
</evidence>
<evidence type="ECO:0000256" key="8">
    <source>
        <dbReference type="SAM" id="MobiDB-lite"/>
    </source>
</evidence>
<feature type="transmembrane region" description="Helical" evidence="9">
    <location>
        <begin position="382"/>
        <end position="399"/>
    </location>
</feature>
<feature type="transmembrane region" description="Helical" evidence="9">
    <location>
        <begin position="89"/>
        <end position="107"/>
    </location>
</feature>
<evidence type="ECO:0000256" key="1">
    <source>
        <dbReference type="ARBA" id="ARBA00004651"/>
    </source>
</evidence>
<keyword evidence="6 9" id="KW-1133">Transmembrane helix</keyword>
<feature type="transmembrane region" description="Helical" evidence="9">
    <location>
        <begin position="168"/>
        <end position="195"/>
    </location>
</feature>
<feature type="transmembrane region" description="Helical" evidence="9">
    <location>
        <begin position="202"/>
        <end position="221"/>
    </location>
</feature>
<comment type="caution">
    <text evidence="10">The sequence shown here is derived from an EMBL/GenBank/DDBJ whole genome shotgun (WGS) entry which is preliminary data.</text>
</comment>
<gene>
    <name evidence="10" type="ORF">HNR30_006569</name>
</gene>
<name>A0A7W0CQ05_9ACTN</name>
<feature type="compositionally biased region" description="Low complexity" evidence="8">
    <location>
        <begin position="556"/>
        <end position="567"/>
    </location>
</feature>
<dbReference type="PANTHER" id="PTHR33908:SF3">
    <property type="entry name" value="UNDECAPRENYL PHOSPHATE-ALPHA-4-AMINO-4-DEOXY-L-ARABINOSE ARABINOSYL TRANSFERASE"/>
    <property type="match status" value="1"/>
</dbReference>